<gene>
    <name evidence="1" type="ORF">BS50DRAFT_401895</name>
</gene>
<dbReference type="OrthoDB" id="3763917at2759"/>
<dbReference type="Proteomes" id="UP000240883">
    <property type="component" value="Unassembled WGS sequence"/>
</dbReference>
<reference evidence="1 2" key="1">
    <citation type="journal article" date="2018" name="Front. Microbiol.">
        <title>Genome-Wide Analysis of Corynespora cassiicola Leaf Fall Disease Putative Effectors.</title>
        <authorList>
            <person name="Lopez D."/>
            <person name="Ribeiro S."/>
            <person name="Label P."/>
            <person name="Fumanal B."/>
            <person name="Venisse J.S."/>
            <person name="Kohler A."/>
            <person name="de Oliveira R.R."/>
            <person name="Labutti K."/>
            <person name="Lipzen A."/>
            <person name="Lail K."/>
            <person name="Bauer D."/>
            <person name="Ohm R.A."/>
            <person name="Barry K.W."/>
            <person name="Spatafora J."/>
            <person name="Grigoriev I.V."/>
            <person name="Martin F.M."/>
            <person name="Pujade-Renaud V."/>
        </authorList>
    </citation>
    <scope>NUCLEOTIDE SEQUENCE [LARGE SCALE GENOMIC DNA]</scope>
    <source>
        <strain evidence="1 2">Philippines</strain>
    </source>
</reference>
<evidence type="ECO:0000313" key="2">
    <source>
        <dbReference type="Proteomes" id="UP000240883"/>
    </source>
</evidence>
<keyword evidence="2" id="KW-1185">Reference proteome</keyword>
<evidence type="ECO:0000313" key="1">
    <source>
        <dbReference type="EMBL" id="PSN65953.1"/>
    </source>
</evidence>
<dbReference type="EMBL" id="KZ678136">
    <property type="protein sequence ID" value="PSN65953.1"/>
    <property type="molecule type" value="Genomic_DNA"/>
</dbReference>
<proteinExistence type="predicted"/>
<protein>
    <submittedName>
        <fullName evidence="1">Uncharacterized protein</fullName>
    </submittedName>
</protein>
<sequence length="331" mass="38209">MKYYRAAYRPPHLQTPSQRHFPSFSLDREYLYRMVSLLSVPREIRDNIIDEVLRSQSLSGQIAVQNSTGSHRKQSSGLVGTITHYHKLYTAYGLLLTNWQLHTETSERLSSVPDPELDLRVDTVGDGFAILPRWKNLAVRRSQLDTIRIILDLGPCGNNMRSFFALTRGEGIRDATLCYPLETCMQSSCIRRDVDKHRLVKELRLNIITGPKFPKPNDVAVLRNMDFLGQGPDEQRKEFVDWIGDFEGRMWDRVIKDHEYGRTDADLYAALVSVIASRLETFWNFLELNGFMKNGSQRIGAMSYSLDGTQIHKPKRFYHFGMNWGRLGDLF</sequence>
<accession>A0A2T2NKJ2</accession>
<name>A0A2T2NKJ2_CORCC</name>
<organism evidence="1 2">
    <name type="scientific">Corynespora cassiicola Philippines</name>
    <dbReference type="NCBI Taxonomy" id="1448308"/>
    <lineage>
        <taxon>Eukaryota</taxon>
        <taxon>Fungi</taxon>
        <taxon>Dikarya</taxon>
        <taxon>Ascomycota</taxon>
        <taxon>Pezizomycotina</taxon>
        <taxon>Dothideomycetes</taxon>
        <taxon>Pleosporomycetidae</taxon>
        <taxon>Pleosporales</taxon>
        <taxon>Corynesporascaceae</taxon>
        <taxon>Corynespora</taxon>
    </lineage>
</organism>
<dbReference type="AlphaFoldDB" id="A0A2T2NKJ2"/>